<evidence type="ECO:0000313" key="2">
    <source>
        <dbReference type="EMBL" id="AKV02189.1"/>
    </source>
</evidence>
<sequence>MRNIAIAASIASLGLALVACPSPRMPEGPPPEYEEPPAPSWLDGGSRDSGGDAGEVARPDGGVPST</sequence>
<feature type="compositionally biased region" description="Pro residues" evidence="1">
    <location>
        <begin position="23"/>
        <end position="39"/>
    </location>
</feature>
<dbReference type="AlphaFoldDB" id="A0A0K1Q8X3"/>
<organism evidence="2 3">
    <name type="scientific">Labilithrix luteola</name>
    <dbReference type="NCBI Taxonomy" id="1391654"/>
    <lineage>
        <taxon>Bacteria</taxon>
        <taxon>Pseudomonadati</taxon>
        <taxon>Myxococcota</taxon>
        <taxon>Polyangia</taxon>
        <taxon>Polyangiales</taxon>
        <taxon>Labilitrichaceae</taxon>
        <taxon>Labilithrix</taxon>
    </lineage>
</organism>
<reference evidence="2 3" key="1">
    <citation type="submission" date="2015-08" db="EMBL/GenBank/DDBJ databases">
        <authorList>
            <person name="Babu N.S."/>
            <person name="Beckwith C.J."/>
            <person name="Beseler K.G."/>
            <person name="Brison A."/>
            <person name="Carone J.V."/>
            <person name="Caskin T.P."/>
            <person name="Diamond M."/>
            <person name="Durham M.E."/>
            <person name="Foxe J.M."/>
            <person name="Go M."/>
            <person name="Henderson B.A."/>
            <person name="Jones I.B."/>
            <person name="McGettigan J.A."/>
            <person name="Micheletti S.J."/>
            <person name="Nasrallah M.E."/>
            <person name="Ortiz D."/>
            <person name="Piller C.R."/>
            <person name="Privatt S.R."/>
            <person name="Schneider S.L."/>
            <person name="Sharp S."/>
            <person name="Smith T.C."/>
            <person name="Stanton J.D."/>
            <person name="Ullery H.E."/>
            <person name="Wilson R.J."/>
            <person name="Serrano M.G."/>
            <person name="Buck G."/>
            <person name="Lee V."/>
            <person name="Wang Y."/>
            <person name="Carvalho R."/>
            <person name="Voegtly L."/>
            <person name="Shi R."/>
            <person name="Duckworth R."/>
            <person name="Johnson A."/>
            <person name="Loviza R."/>
            <person name="Walstead R."/>
            <person name="Shah Z."/>
            <person name="Kiflezghi M."/>
            <person name="Wade K."/>
            <person name="Ball S.L."/>
            <person name="Bradley K.W."/>
            <person name="Asai D.J."/>
            <person name="Bowman C.A."/>
            <person name="Russell D.A."/>
            <person name="Pope W.H."/>
            <person name="Jacobs-Sera D."/>
            <person name="Hendrix R.W."/>
            <person name="Hatfull G.F."/>
        </authorList>
    </citation>
    <scope>NUCLEOTIDE SEQUENCE [LARGE SCALE GENOMIC DNA]</scope>
    <source>
        <strain evidence="2 3">DSM 27648</strain>
    </source>
</reference>
<name>A0A0K1Q8X3_9BACT</name>
<dbReference type="PROSITE" id="PS51257">
    <property type="entry name" value="PROKAR_LIPOPROTEIN"/>
    <property type="match status" value="1"/>
</dbReference>
<proteinExistence type="predicted"/>
<dbReference type="EMBL" id="CP012333">
    <property type="protein sequence ID" value="AKV02189.1"/>
    <property type="molecule type" value="Genomic_DNA"/>
</dbReference>
<protein>
    <recommendedName>
        <fullName evidence="4">Lipoprotein</fullName>
    </recommendedName>
</protein>
<feature type="compositionally biased region" description="Basic and acidic residues" evidence="1">
    <location>
        <begin position="45"/>
        <end position="58"/>
    </location>
</feature>
<dbReference type="KEGG" id="llu:AKJ09_08852"/>
<gene>
    <name evidence="2" type="ORF">AKJ09_08852</name>
</gene>
<evidence type="ECO:0008006" key="4">
    <source>
        <dbReference type="Google" id="ProtNLM"/>
    </source>
</evidence>
<dbReference type="STRING" id="1391654.AKJ09_08852"/>
<keyword evidence="3" id="KW-1185">Reference proteome</keyword>
<feature type="region of interest" description="Disordered" evidence="1">
    <location>
        <begin position="22"/>
        <end position="66"/>
    </location>
</feature>
<dbReference type="Proteomes" id="UP000064967">
    <property type="component" value="Chromosome"/>
</dbReference>
<dbReference type="RefSeq" id="WP_146653142.1">
    <property type="nucleotide sequence ID" value="NZ_CP012333.1"/>
</dbReference>
<accession>A0A0K1Q8X3</accession>
<evidence type="ECO:0000313" key="3">
    <source>
        <dbReference type="Proteomes" id="UP000064967"/>
    </source>
</evidence>
<evidence type="ECO:0000256" key="1">
    <source>
        <dbReference type="SAM" id="MobiDB-lite"/>
    </source>
</evidence>